<reference evidence="1" key="1">
    <citation type="submission" date="2023-07" db="EMBL/GenBank/DDBJ databases">
        <authorList>
            <person name="Stuckert A."/>
        </authorList>
    </citation>
    <scope>NUCLEOTIDE SEQUENCE</scope>
</reference>
<keyword evidence="2" id="KW-1185">Reference proteome</keyword>
<protein>
    <submittedName>
        <fullName evidence="1">Uncharacterized protein</fullName>
    </submittedName>
</protein>
<evidence type="ECO:0000313" key="1">
    <source>
        <dbReference type="EMBL" id="CAJ0944642.1"/>
    </source>
</evidence>
<accession>A0ABN9LMH6</accession>
<gene>
    <name evidence="1" type="ORF">RIMI_LOCUS10503392</name>
</gene>
<dbReference type="EMBL" id="CAUEEQ010022755">
    <property type="protein sequence ID" value="CAJ0944642.1"/>
    <property type="molecule type" value="Genomic_DNA"/>
</dbReference>
<sequence>MSFNTLSYGPAEAEEIISRVTIPGEFLHTPSEEIRSRDLERELRRKTALELHYVTLAEYHKVKRIPRGLRVSLRPTLFQDKPDFCQKFESILNKCSMDIIILTIEYLHKELSTIEEQITSIQQQLSSTLTTDKFDFILQRKPTRPLRNSDPNFKSANGLNSYATLKIIIVNRFTDGGIQIISRKEEVIAVATLRRHQVPKANLTEAGAKYKKPTRRGRRQYNLRGLTDTHTISGRENQIVYNISSYNLSPTEYNVLQKGLSFCPTPSFNGFTLDQELHRFFRSLRLKAHFNSNPAEERITDVIDPSLSTTAFQLKQLGLRIPSNYNPPRVYHPIETYISLVKRDVESDLKSIQKGSMRIHRNLSVIEKEALRSLQENKRIIIKPADKGAL</sequence>
<dbReference type="Proteomes" id="UP001176940">
    <property type="component" value="Unassembled WGS sequence"/>
</dbReference>
<name>A0ABN9LMH6_9NEOB</name>
<evidence type="ECO:0000313" key="2">
    <source>
        <dbReference type="Proteomes" id="UP001176940"/>
    </source>
</evidence>
<organism evidence="1 2">
    <name type="scientific">Ranitomeya imitator</name>
    <name type="common">mimic poison frog</name>
    <dbReference type="NCBI Taxonomy" id="111125"/>
    <lineage>
        <taxon>Eukaryota</taxon>
        <taxon>Metazoa</taxon>
        <taxon>Chordata</taxon>
        <taxon>Craniata</taxon>
        <taxon>Vertebrata</taxon>
        <taxon>Euteleostomi</taxon>
        <taxon>Amphibia</taxon>
        <taxon>Batrachia</taxon>
        <taxon>Anura</taxon>
        <taxon>Neobatrachia</taxon>
        <taxon>Hyloidea</taxon>
        <taxon>Dendrobatidae</taxon>
        <taxon>Dendrobatinae</taxon>
        <taxon>Ranitomeya</taxon>
    </lineage>
</organism>
<proteinExistence type="predicted"/>
<comment type="caution">
    <text evidence="1">The sequence shown here is derived from an EMBL/GenBank/DDBJ whole genome shotgun (WGS) entry which is preliminary data.</text>
</comment>